<name>A0ABS8WVB4_DATST</name>
<proteinExistence type="predicted"/>
<evidence type="ECO:0000256" key="1">
    <source>
        <dbReference type="SAM" id="MobiDB-lite"/>
    </source>
</evidence>
<feature type="non-terminal residue" evidence="2">
    <location>
        <position position="1"/>
    </location>
</feature>
<dbReference type="Proteomes" id="UP000823775">
    <property type="component" value="Unassembled WGS sequence"/>
</dbReference>
<gene>
    <name evidence="2" type="ORF">HAX54_008935</name>
</gene>
<comment type="caution">
    <text evidence="2">The sequence shown here is derived from an EMBL/GenBank/DDBJ whole genome shotgun (WGS) entry which is preliminary data.</text>
</comment>
<evidence type="ECO:0000313" key="2">
    <source>
        <dbReference type="EMBL" id="MCE3216887.1"/>
    </source>
</evidence>
<feature type="non-terminal residue" evidence="2">
    <location>
        <position position="103"/>
    </location>
</feature>
<protein>
    <submittedName>
        <fullName evidence="2">Uncharacterized protein</fullName>
    </submittedName>
</protein>
<feature type="region of interest" description="Disordered" evidence="1">
    <location>
        <begin position="1"/>
        <end position="32"/>
    </location>
</feature>
<accession>A0ABS8WVB4</accession>
<keyword evidence="3" id="KW-1185">Reference proteome</keyword>
<organism evidence="2 3">
    <name type="scientific">Datura stramonium</name>
    <name type="common">Jimsonweed</name>
    <name type="synonym">Common thornapple</name>
    <dbReference type="NCBI Taxonomy" id="4076"/>
    <lineage>
        <taxon>Eukaryota</taxon>
        <taxon>Viridiplantae</taxon>
        <taxon>Streptophyta</taxon>
        <taxon>Embryophyta</taxon>
        <taxon>Tracheophyta</taxon>
        <taxon>Spermatophyta</taxon>
        <taxon>Magnoliopsida</taxon>
        <taxon>eudicotyledons</taxon>
        <taxon>Gunneridae</taxon>
        <taxon>Pentapetalae</taxon>
        <taxon>asterids</taxon>
        <taxon>lamiids</taxon>
        <taxon>Solanales</taxon>
        <taxon>Solanaceae</taxon>
        <taxon>Solanoideae</taxon>
        <taxon>Datureae</taxon>
        <taxon>Datura</taxon>
    </lineage>
</organism>
<reference evidence="2 3" key="1">
    <citation type="journal article" date="2021" name="BMC Genomics">
        <title>Datura genome reveals duplications of psychoactive alkaloid biosynthetic genes and high mutation rate following tissue culture.</title>
        <authorList>
            <person name="Rajewski A."/>
            <person name="Carter-House D."/>
            <person name="Stajich J."/>
            <person name="Litt A."/>
        </authorList>
    </citation>
    <scope>NUCLEOTIDE SEQUENCE [LARGE SCALE GENOMIC DNA]</scope>
    <source>
        <strain evidence="2">AR-01</strain>
    </source>
</reference>
<sequence length="103" mass="11379">QPWHTAVSPRIRTNQPTSRHTAHVPKNPEVVPLFTPPRPHACGCLRLSDRVSRRIFSVRAPASPALTDSHALSAACVRTPVPMLARMPVWRASHPTACTHARQ</sequence>
<evidence type="ECO:0000313" key="3">
    <source>
        <dbReference type="Proteomes" id="UP000823775"/>
    </source>
</evidence>
<dbReference type="EMBL" id="JACEIK010014798">
    <property type="protein sequence ID" value="MCE3216887.1"/>
    <property type="molecule type" value="Genomic_DNA"/>
</dbReference>